<evidence type="ECO:0000259" key="17">
    <source>
        <dbReference type="PROSITE" id="PS50089"/>
    </source>
</evidence>
<feature type="region of interest" description="Disordered" evidence="15">
    <location>
        <begin position="186"/>
        <end position="252"/>
    </location>
</feature>
<protein>
    <recommendedName>
        <fullName evidence="4">RING-type E3 ubiquitin transferase</fullName>
        <ecNumber evidence="4">2.3.2.27</ecNumber>
    </recommendedName>
</protein>
<comment type="pathway">
    <text evidence="3">Protein modification; protein ubiquitination.</text>
</comment>
<feature type="domain" description="RING-type" evidence="17">
    <location>
        <begin position="107"/>
        <end position="149"/>
    </location>
</feature>
<sequence>MDDDDFPPPKRNQYNLNSKVMLTAVVSLSMVVVIVTVLHLYARFVLRRQARRRATMLQLRLAVAQAQAATEPPTSGLNPAVIASLPIFAFKQTGHGDDKSGGGTTECAVCLSFLEDGEMVRILPNCKHTFHVDCVDKWLTSQSTCPICRTGAEPCHLPQSCEAVRARALPTAPPVLERGNSELTIAEGTSDGGALETPSSAKIVNSGGSSSSSRLSSFRRMLSRDSRDKSSQRIQSCGQEDVQQDVESSHFR</sequence>
<dbReference type="SUPFAM" id="SSF57850">
    <property type="entry name" value="RING/U-box"/>
    <property type="match status" value="1"/>
</dbReference>
<keyword evidence="6 16" id="KW-0812">Transmembrane</keyword>
<comment type="subcellular location">
    <subcellularLocation>
        <location evidence="2">Membrane</location>
        <topology evidence="2">Single-pass membrane protein</topology>
    </subcellularLocation>
</comment>
<dbReference type="PROSITE" id="PS50089">
    <property type="entry name" value="ZF_RING_2"/>
    <property type="match status" value="1"/>
</dbReference>
<keyword evidence="9" id="KW-0833">Ubl conjugation pathway</keyword>
<proteinExistence type="inferred from homology"/>
<dbReference type="FunFam" id="3.30.40.10:FF:000187">
    <property type="entry name" value="E3 ubiquitin-protein ligase ATL6"/>
    <property type="match status" value="1"/>
</dbReference>
<keyword evidence="11 16" id="KW-1133">Transmembrane helix</keyword>
<keyword evidence="5" id="KW-0808">Transferase</keyword>
<evidence type="ECO:0000256" key="12">
    <source>
        <dbReference type="ARBA" id="ARBA00023136"/>
    </source>
</evidence>
<dbReference type="EC" id="2.3.2.27" evidence="4"/>
<evidence type="ECO:0000256" key="5">
    <source>
        <dbReference type="ARBA" id="ARBA00022679"/>
    </source>
</evidence>
<reference evidence="18" key="1">
    <citation type="submission" date="2019-11" db="EMBL/GenBank/DDBJ databases">
        <authorList>
            <person name="Liu Y."/>
            <person name="Hou J."/>
            <person name="Li T.-Q."/>
            <person name="Guan C.-H."/>
            <person name="Wu X."/>
            <person name="Wu H.-Z."/>
            <person name="Ling F."/>
            <person name="Zhang R."/>
            <person name="Shi X.-G."/>
            <person name="Ren J.-P."/>
            <person name="Chen E.-F."/>
            <person name="Sun J.-M."/>
        </authorList>
    </citation>
    <scope>NUCLEOTIDE SEQUENCE</scope>
    <source>
        <strain evidence="18">Adult_tree_wgs_1</strain>
        <tissue evidence="18">Leaves</tissue>
    </source>
</reference>
<evidence type="ECO:0000313" key="19">
    <source>
        <dbReference type="Proteomes" id="UP000626092"/>
    </source>
</evidence>
<dbReference type="InterPro" id="IPR013083">
    <property type="entry name" value="Znf_RING/FYVE/PHD"/>
</dbReference>
<comment type="caution">
    <text evidence="18">The sequence shown here is derived from an EMBL/GenBank/DDBJ whole genome shotgun (WGS) entry which is preliminary data.</text>
</comment>
<evidence type="ECO:0000256" key="15">
    <source>
        <dbReference type="SAM" id="MobiDB-lite"/>
    </source>
</evidence>
<evidence type="ECO:0000256" key="11">
    <source>
        <dbReference type="ARBA" id="ARBA00022989"/>
    </source>
</evidence>
<dbReference type="PANTHER" id="PTHR45768:SF34">
    <property type="entry name" value="RING-H2 FINGER PROTEIN ATL64"/>
    <property type="match status" value="1"/>
</dbReference>
<dbReference type="GO" id="GO:0016020">
    <property type="term" value="C:membrane"/>
    <property type="evidence" value="ECO:0007669"/>
    <property type="project" value="UniProtKB-SubCell"/>
</dbReference>
<keyword evidence="7" id="KW-0479">Metal-binding</keyword>
<evidence type="ECO:0000256" key="6">
    <source>
        <dbReference type="ARBA" id="ARBA00022692"/>
    </source>
</evidence>
<keyword evidence="19" id="KW-1185">Reference proteome</keyword>
<dbReference type="InterPro" id="IPR001841">
    <property type="entry name" value="Znf_RING"/>
</dbReference>
<dbReference type="EMBL" id="WJXA01000004">
    <property type="protein sequence ID" value="KAF7145202.1"/>
    <property type="molecule type" value="Genomic_DNA"/>
</dbReference>
<evidence type="ECO:0000256" key="8">
    <source>
        <dbReference type="ARBA" id="ARBA00022771"/>
    </source>
</evidence>
<evidence type="ECO:0000256" key="4">
    <source>
        <dbReference type="ARBA" id="ARBA00012483"/>
    </source>
</evidence>
<dbReference type="PANTHER" id="PTHR45768">
    <property type="entry name" value="E3 UBIQUITIN-PROTEIN LIGASE RNF13-LIKE"/>
    <property type="match status" value="1"/>
</dbReference>
<comment type="similarity">
    <text evidence="13">Belongs to the RING-type zinc finger family. ATL subfamily.</text>
</comment>
<dbReference type="GO" id="GO:0008270">
    <property type="term" value="F:zinc ion binding"/>
    <property type="evidence" value="ECO:0007669"/>
    <property type="project" value="UniProtKB-KW"/>
</dbReference>
<evidence type="ECO:0000256" key="14">
    <source>
        <dbReference type="PROSITE-ProRule" id="PRU00175"/>
    </source>
</evidence>
<accession>A0A834H2N6</accession>
<feature type="compositionally biased region" description="Basic and acidic residues" evidence="15">
    <location>
        <begin position="222"/>
        <end position="231"/>
    </location>
</feature>
<evidence type="ECO:0000256" key="10">
    <source>
        <dbReference type="ARBA" id="ARBA00022833"/>
    </source>
</evidence>
<keyword evidence="10" id="KW-0862">Zinc</keyword>
<dbReference type="GO" id="GO:0061630">
    <property type="term" value="F:ubiquitin protein ligase activity"/>
    <property type="evidence" value="ECO:0007669"/>
    <property type="project" value="UniProtKB-EC"/>
</dbReference>
<evidence type="ECO:0000256" key="3">
    <source>
        <dbReference type="ARBA" id="ARBA00004906"/>
    </source>
</evidence>
<gene>
    <name evidence="18" type="ORF">RHSIM_Rhsim04G0073000</name>
</gene>
<dbReference type="AlphaFoldDB" id="A0A834H2N6"/>
<evidence type="ECO:0000256" key="7">
    <source>
        <dbReference type="ARBA" id="ARBA00022723"/>
    </source>
</evidence>
<name>A0A834H2N6_RHOSS</name>
<dbReference type="CDD" id="cd16461">
    <property type="entry name" value="RING-H2_EL5-like"/>
    <property type="match status" value="1"/>
</dbReference>
<evidence type="ECO:0000256" key="2">
    <source>
        <dbReference type="ARBA" id="ARBA00004167"/>
    </source>
</evidence>
<evidence type="ECO:0000256" key="9">
    <source>
        <dbReference type="ARBA" id="ARBA00022786"/>
    </source>
</evidence>
<dbReference type="Gene3D" id="3.30.40.10">
    <property type="entry name" value="Zinc/RING finger domain, C3HC4 (zinc finger)"/>
    <property type="match status" value="1"/>
</dbReference>
<dbReference type="OrthoDB" id="8062037at2759"/>
<dbReference type="Pfam" id="PF13639">
    <property type="entry name" value="zf-RING_2"/>
    <property type="match status" value="1"/>
</dbReference>
<dbReference type="SMART" id="SM00184">
    <property type="entry name" value="RING"/>
    <property type="match status" value="1"/>
</dbReference>
<feature type="compositionally biased region" description="Low complexity" evidence="15">
    <location>
        <begin position="206"/>
        <end position="220"/>
    </location>
</feature>
<evidence type="ECO:0000313" key="18">
    <source>
        <dbReference type="EMBL" id="KAF7145202.1"/>
    </source>
</evidence>
<organism evidence="18 19">
    <name type="scientific">Rhododendron simsii</name>
    <name type="common">Sims's rhododendron</name>
    <dbReference type="NCBI Taxonomy" id="118357"/>
    <lineage>
        <taxon>Eukaryota</taxon>
        <taxon>Viridiplantae</taxon>
        <taxon>Streptophyta</taxon>
        <taxon>Embryophyta</taxon>
        <taxon>Tracheophyta</taxon>
        <taxon>Spermatophyta</taxon>
        <taxon>Magnoliopsida</taxon>
        <taxon>eudicotyledons</taxon>
        <taxon>Gunneridae</taxon>
        <taxon>Pentapetalae</taxon>
        <taxon>asterids</taxon>
        <taxon>Ericales</taxon>
        <taxon>Ericaceae</taxon>
        <taxon>Ericoideae</taxon>
        <taxon>Rhodoreae</taxon>
        <taxon>Rhododendron</taxon>
    </lineage>
</organism>
<keyword evidence="12 16" id="KW-0472">Membrane</keyword>
<feature type="transmembrane region" description="Helical" evidence="16">
    <location>
        <begin position="20"/>
        <end position="42"/>
    </location>
</feature>
<evidence type="ECO:0000256" key="1">
    <source>
        <dbReference type="ARBA" id="ARBA00000900"/>
    </source>
</evidence>
<comment type="catalytic activity">
    <reaction evidence="1">
        <text>S-ubiquitinyl-[E2 ubiquitin-conjugating enzyme]-L-cysteine + [acceptor protein]-L-lysine = [E2 ubiquitin-conjugating enzyme]-L-cysteine + N(6)-ubiquitinyl-[acceptor protein]-L-lysine.</text>
        <dbReference type="EC" id="2.3.2.27"/>
    </reaction>
</comment>
<evidence type="ECO:0000256" key="16">
    <source>
        <dbReference type="SAM" id="Phobius"/>
    </source>
</evidence>
<keyword evidence="8 14" id="KW-0863">Zinc-finger</keyword>
<dbReference type="Proteomes" id="UP000626092">
    <property type="component" value="Unassembled WGS sequence"/>
</dbReference>
<evidence type="ECO:0000256" key="13">
    <source>
        <dbReference type="ARBA" id="ARBA00024209"/>
    </source>
</evidence>